<evidence type="ECO:0000256" key="5">
    <source>
        <dbReference type="PROSITE-ProRule" id="PRU01240"/>
    </source>
</evidence>
<dbReference type="GO" id="GO:0006508">
    <property type="term" value="P:proteolysis"/>
    <property type="evidence" value="ECO:0007669"/>
    <property type="project" value="UniProtKB-KW"/>
</dbReference>
<protein>
    <submittedName>
        <fullName evidence="7">S8 family serine peptidase</fullName>
    </submittedName>
</protein>
<dbReference type="Proteomes" id="UP000616839">
    <property type="component" value="Unassembled WGS sequence"/>
</dbReference>
<dbReference type="PANTHER" id="PTHR43806:SF11">
    <property type="entry name" value="CEREVISIN-RELATED"/>
    <property type="match status" value="1"/>
</dbReference>
<gene>
    <name evidence="7" type="ORF">IE331_07725</name>
</gene>
<dbReference type="Pfam" id="PF00082">
    <property type="entry name" value="Peptidase_S8"/>
    <property type="match status" value="1"/>
</dbReference>
<keyword evidence="4 5" id="KW-0720">Serine protease</keyword>
<feature type="active site" description="Charge relay system" evidence="5">
    <location>
        <position position="218"/>
    </location>
</feature>
<dbReference type="GO" id="GO:0004252">
    <property type="term" value="F:serine-type endopeptidase activity"/>
    <property type="evidence" value="ECO:0007669"/>
    <property type="project" value="UniProtKB-UniRule"/>
</dbReference>
<dbReference type="PRINTS" id="PR00723">
    <property type="entry name" value="SUBTILISIN"/>
</dbReference>
<dbReference type="PANTHER" id="PTHR43806">
    <property type="entry name" value="PEPTIDASE S8"/>
    <property type="match status" value="1"/>
</dbReference>
<dbReference type="Gene3D" id="3.40.50.200">
    <property type="entry name" value="Peptidase S8/S53 domain"/>
    <property type="match status" value="1"/>
</dbReference>
<evidence type="ECO:0000313" key="8">
    <source>
        <dbReference type="Proteomes" id="UP000616839"/>
    </source>
</evidence>
<dbReference type="AlphaFoldDB" id="A0A927K3K8"/>
<name>A0A927K3K8_9ACTN</name>
<evidence type="ECO:0000256" key="2">
    <source>
        <dbReference type="ARBA" id="ARBA00022670"/>
    </source>
</evidence>
<comment type="similarity">
    <text evidence="1 5">Belongs to the peptidase S8 family.</text>
</comment>
<proteinExistence type="inferred from homology"/>
<feature type="active site" description="Charge relay system" evidence="5">
    <location>
        <position position="170"/>
    </location>
</feature>
<organism evidence="7 8">
    <name type="scientific">Nocardioides donggukensis</name>
    <dbReference type="NCBI Taxonomy" id="2774019"/>
    <lineage>
        <taxon>Bacteria</taxon>
        <taxon>Bacillati</taxon>
        <taxon>Actinomycetota</taxon>
        <taxon>Actinomycetes</taxon>
        <taxon>Propionibacteriales</taxon>
        <taxon>Nocardioidaceae</taxon>
        <taxon>Nocardioides</taxon>
    </lineage>
</organism>
<keyword evidence="8" id="KW-1185">Reference proteome</keyword>
<dbReference type="PROSITE" id="PS00136">
    <property type="entry name" value="SUBTILASE_ASP"/>
    <property type="match status" value="1"/>
</dbReference>
<comment type="caution">
    <text evidence="7">The sequence shown here is derived from an EMBL/GenBank/DDBJ whole genome shotgun (WGS) entry which is preliminary data.</text>
</comment>
<evidence type="ECO:0000256" key="3">
    <source>
        <dbReference type="ARBA" id="ARBA00022801"/>
    </source>
</evidence>
<keyword evidence="3 5" id="KW-0378">Hydrolase</keyword>
<evidence type="ECO:0000259" key="6">
    <source>
        <dbReference type="Pfam" id="PF00082"/>
    </source>
</evidence>
<sequence length="422" mass="42968">MIVRPHLGPVVVGVVSCATFVVHLPPSAADGSTGEVAGAASAAVVFRVSGEDAGSCALDQVLARHDLVLDETLLASRRVHRAHATDPDPATGAKAAAGLAKRVGKDECLAWAEADSAIELADDQFHSWTPEGPLHVDVQDWRSQTATETLGLSEAHARGEGADVLVAVLDTGLDAGHPALGGRSVDGWDYVDDDASPTDEPCGCDSDADGSPDGAVGHGTFVAGTVSLVAPGASILPMRVLDGDGVGSVFAVSEAIVDAADAGADVINLSLGTDDDTASAVLDESLKHAERSGALVVAAAGNSGDDAEHYPASRDEVWSVAALDAGNERLADYSNHGDWVDVAATGDQVVGPVPGGSFVQWSGTSVAAPMLSGQFALVIGLAPDERSSKVGAWVEKTAHKLKHVDVRKGRIALVASLDKASK</sequence>
<dbReference type="InterPro" id="IPR050131">
    <property type="entry name" value="Peptidase_S8_subtilisin-like"/>
</dbReference>
<dbReference type="PROSITE" id="PS51257">
    <property type="entry name" value="PROKAR_LIPOPROTEIN"/>
    <property type="match status" value="1"/>
</dbReference>
<accession>A0A927K3K8</accession>
<reference evidence="7" key="1">
    <citation type="submission" date="2020-09" db="EMBL/GenBank/DDBJ databases">
        <title>Nocardioides sp. strain MJB4 16S ribosomal RNA gene Genome sequencing and assembly.</title>
        <authorList>
            <person name="Kim I."/>
        </authorList>
    </citation>
    <scope>NUCLEOTIDE SEQUENCE</scope>
    <source>
        <strain evidence="7">MJB4</strain>
    </source>
</reference>
<evidence type="ECO:0000256" key="1">
    <source>
        <dbReference type="ARBA" id="ARBA00011073"/>
    </source>
</evidence>
<evidence type="ECO:0000313" key="7">
    <source>
        <dbReference type="EMBL" id="MBD8869509.1"/>
    </source>
</evidence>
<dbReference type="RefSeq" id="WP_192142256.1">
    <property type="nucleotide sequence ID" value="NZ_JACYXZ010000002.1"/>
</dbReference>
<dbReference type="InterPro" id="IPR023827">
    <property type="entry name" value="Peptidase_S8_Asp-AS"/>
</dbReference>
<keyword evidence="2 5" id="KW-0645">Protease</keyword>
<feature type="domain" description="Peptidase S8/S53" evidence="6">
    <location>
        <begin position="161"/>
        <end position="402"/>
    </location>
</feature>
<evidence type="ECO:0000256" key="4">
    <source>
        <dbReference type="ARBA" id="ARBA00022825"/>
    </source>
</evidence>
<dbReference type="InterPro" id="IPR000209">
    <property type="entry name" value="Peptidase_S8/S53_dom"/>
</dbReference>
<dbReference type="PROSITE" id="PS51892">
    <property type="entry name" value="SUBTILASE"/>
    <property type="match status" value="1"/>
</dbReference>
<dbReference type="InterPro" id="IPR015500">
    <property type="entry name" value="Peptidase_S8_subtilisin-rel"/>
</dbReference>
<dbReference type="InterPro" id="IPR036852">
    <property type="entry name" value="Peptidase_S8/S53_dom_sf"/>
</dbReference>
<dbReference type="SUPFAM" id="SSF52743">
    <property type="entry name" value="Subtilisin-like"/>
    <property type="match status" value="1"/>
</dbReference>
<dbReference type="EMBL" id="JACYXZ010000002">
    <property type="protein sequence ID" value="MBD8869509.1"/>
    <property type="molecule type" value="Genomic_DNA"/>
</dbReference>
<feature type="active site" description="Charge relay system" evidence="5">
    <location>
        <position position="365"/>
    </location>
</feature>